<dbReference type="RefSeq" id="WP_088591493.1">
    <property type="nucleotide sequence ID" value="NZ_CADIJU010000031.1"/>
</dbReference>
<organism evidence="1 2">
    <name type="scientific">Achromobacter marplatensis</name>
    <dbReference type="NCBI Taxonomy" id="470868"/>
    <lineage>
        <taxon>Bacteria</taxon>
        <taxon>Pseudomonadati</taxon>
        <taxon>Pseudomonadota</taxon>
        <taxon>Betaproteobacteria</taxon>
        <taxon>Burkholderiales</taxon>
        <taxon>Alcaligenaceae</taxon>
        <taxon>Achromobacter</taxon>
    </lineage>
</organism>
<dbReference type="GeneID" id="99734292"/>
<dbReference type="EMBL" id="QNRM01000025">
    <property type="protein sequence ID" value="RBP10660.1"/>
    <property type="molecule type" value="Genomic_DNA"/>
</dbReference>
<keyword evidence="2" id="KW-1185">Reference proteome</keyword>
<accession>A0ABX9FUY6</accession>
<sequence length="127" mass="14134">MEIAVALNGAKRRDLRLYEGDEVTLTVKVYQRDGDEEPIDPAQVTDLAMTTVGPFDGLIPVGSSFTVPVGLCWRNWYTLKGVVNGVPTTLAMGWILGYGTPDRPHPWGNDYGWRWPYGPGNWGVIPW</sequence>
<proteinExistence type="predicted"/>
<evidence type="ECO:0000313" key="1">
    <source>
        <dbReference type="EMBL" id="RBP10660.1"/>
    </source>
</evidence>
<gene>
    <name evidence="1" type="ORF">DFP87_12523</name>
</gene>
<dbReference type="Proteomes" id="UP000252124">
    <property type="component" value="Unassembled WGS sequence"/>
</dbReference>
<evidence type="ECO:0000313" key="2">
    <source>
        <dbReference type="Proteomes" id="UP000252124"/>
    </source>
</evidence>
<name>A0ABX9FUY6_9BURK</name>
<comment type="caution">
    <text evidence="1">The sequence shown here is derived from an EMBL/GenBank/DDBJ whole genome shotgun (WGS) entry which is preliminary data.</text>
</comment>
<protein>
    <submittedName>
        <fullName evidence="1">Uncharacterized protein</fullName>
    </submittedName>
</protein>
<reference evidence="1 2" key="1">
    <citation type="submission" date="2018-06" db="EMBL/GenBank/DDBJ databases">
        <title>Genomic Encyclopedia of Type Strains, Phase III (KMG-III): the genomes of soil and plant-associated and newly described type strains.</title>
        <authorList>
            <person name="Whitman W."/>
        </authorList>
    </citation>
    <scope>NUCLEOTIDE SEQUENCE [LARGE SCALE GENOMIC DNA]</scope>
    <source>
        <strain evidence="1 2">CECT 7342</strain>
    </source>
</reference>